<keyword evidence="10" id="KW-1185">Reference proteome</keyword>
<dbReference type="SMART" id="SM00387">
    <property type="entry name" value="HATPase_c"/>
    <property type="match status" value="1"/>
</dbReference>
<evidence type="ECO:0000256" key="4">
    <source>
        <dbReference type="ARBA" id="ARBA00022741"/>
    </source>
</evidence>
<dbReference type="GO" id="GO:0000160">
    <property type="term" value="P:phosphorelay signal transduction system"/>
    <property type="evidence" value="ECO:0007669"/>
    <property type="project" value="UniProtKB-KW"/>
</dbReference>
<dbReference type="InterPro" id="IPR004358">
    <property type="entry name" value="Sig_transdc_His_kin-like_C"/>
</dbReference>
<keyword evidence="7" id="KW-0902">Two-component regulatory system</keyword>
<keyword evidence="6" id="KW-0067">ATP-binding</keyword>
<dbReference type="InterPro" id="IPR005467">
    <property type="entry name" value="His_kinase_dom"/>
</dbReference>
<dbReference type="PANTHER" id="PTHR43065:SF46">
    <property type="entry name" value="C4-DICARBOXYLATE TRANSPORT SENSOR PROTEIN DCTB"/>
    <property type="match status" value="1"/>
</dbReference>
<dbReference type="SUPFAM" id="SSF55874">
    <property type="entry name" value="ATPase domain of HSP90 chaperone/DNA topoisomerase II/histidine kinase"/>
    <property type="match status" value="1"/>
</dbReference>
<gene>
    <name evidence="9" type="primary">zraS_3</name>
    <name evidence="9" type="ORF">HALO32_03171</name>
</gene>
<keyword evidence="3 9" id="KW-0808">Transferase</keyword>
<dbReference type="EC" id="2.7.13.3" evidence="2"/>
<reference evidence="9 10" key="1">
    <citation type="submission" date="2019-09" db="EMBL/GenBank/DDBJ databases">
        <authorList>
            <person name="Criscuolo A."/>
        </authorList>
    </citation>
    <scope>NUCLEOTIDE SEQUENCE [LARGE SCALE GENOMIC DNA]</scope>
    <source>
        <strain evidence="10">3(2)</strain>
    </source>
</reference>
<dbReference type="EMBL" id="CABVOU010000044">
    <property type="protein sequence ID" value="VVZ97055.1"/>
    <property type="molecule type" value="Genomic_DNA"/>
</dbReference>
<evidence type="ECO:0000259" key="8">
    <source>
        <dbReference type="PROSITE" id="PS50109"/>
    </source>
</evidence>
<name>A0A5K1I6P9_9GAMM</name>
<protein>
    <recommendedName>
        <fullName evidence="2">histidine kinase</fullName>
        <ecNumber evidence="2">2.7.13.3</ecNumber>
    </recommendedName>
</protein>
<proteinExistence type="predicted"/>
<accession>A0A5K1I6P9</accession>
<feature type="domain" description="Histidine kinase" evidence="8">
    <location>
        <begin position="1"/>
        <end position="125"/>
    </location>
</feature>
<dbReference type="InterPro" id="IPR003594">
    <property type="entry name" value="HATPase_dom"/>
</dbReference>
<evidence type="ECO:0000256" key="7">
    <source>
        <dbReference type="ARBA" id="ARBA00023012"/>
    </source>
</evidence>
<dbReference type="RefSeq" id="WP_151444864.1">
    <property type="nucleotide sequence ID" value="NZ_CABVOU010000044.1"/>
</dbReference>
<evidence type="ECO:0000313" key="9">
    <source>
        <dbReference type="EMBL" id="VVZ97055.1"/>
    </source>
</evidence>
<dbReference type="PROSITE" id="PS50109">
    <property type="entry name" value="HIS_KIN"/>
    <property type="match status" value="1"/>
</dbReference>
<keyword evidence="5" id="KW-0418">Kinase</keyword>
<dbReference type="Proteomes" id="UP000326725">
    <property type="component" value="Unassembled WGS sequence"/>
</dbReference>
<evidence type="ECO:0000256" key="1">
    <source>
        <dbReference type="ARBA" id="ARBA00000085"/>
    </source>
</evidence>
<keyword evidence="4" id="KW-0547">Nucleotide-binding</keyword>
<evidence type="ECO:0000256" key="3">
    <source>
        <dbReference type="ARBA" id="ARBA00022679"/>
    </source>
</evidence>
<dbReference type="Pfam" id="PF02518">
    <property type="entry name" value="HATPase_c"/>
    <property type="match status" value="1"/>
</dbReference>
<dbReference type="Gene3D" id="3.30.565.10">
    <property type="entry name" value="Histidine kinase-like ATPase, C-terminal domain"/>
    <property type="match status" value="1"/>
</dbReference>
<evidence type="ECO:0000256" key="6">
    <source>
        <dbReference type="ARBA" id="ARBA00022840"/>
    </source>
</evidence>
<dbReference type="AlphaFoldDB" id="A0A5K1I6P9"/>
<dbReference type="PRINTS" id="PR00344">
    <property type="entry name" value="BCTRLSENSOR"/>
</dbReference>
<organism evidence="9 10">
    <name type="scientific">Halomonas lysinitropha</name>
    <dbReference type="NCBI Taxonomy" id="2607506"/>
    <lineage>
        <taxon>Bacteria</taxon>
        <taxon>Pseudomonadati</taxon>
        <taxon>Pseudomonadota</taxon>
        <taxon>Gammaproteobacteria</taxon>
        <taxon>Oceanospirillales</taxon>
        <taxon>Halomonadaceae</taxon>
        <taxon>Halomonas</taxon>
    </lineage>
</organism>
<dbReference type="PANTHER" id="PTHR43065">
    <property type="entry name" value="SENSOR HISTIDINE KINASE"/>
    <property type="match status" value="1"/>
</dbReference>
<dbReference type="GO" id="GO:0005524">
    <property type="term" value="F:ATP binding"/>
    <property type="evidence" value="ECO:0007669"/>
    <property type="project" value="UniProtKB-KW"/>
</dbReference>
<comment type="catalytic activity">
    <reaction evidence="1">
        <text>ATP + protein L-histidine = ADP + protein N-phospho-L-histidine.</text>
        <dbReference type="EC" id="2.7.13.3"/>
    </reaction>
</comment>
<evidence type="ECO:0000256" key="5">
    <source>
        <dbReference type="ARBA" id="ARBA00022777"/>
    </source>
</evidence>
<evidence type="ECO:0000313" key="10">
    <source>
        <dbReference type="Proteomes" id="UP000326725"/>
    </source>
</evidence>
<dbReference type="GO" id="GO:0004673">
    <property type="term" value="F:protein histidine kinase activity"/>
    <property type="evidence" value="ECO:0007669"/>
    <property type="project" value="UniProtKB-EC"/>
</dbReference>
<dbReference type="InterPro" id="IPR036890">
    <property type="entry name" value="HATPase_C_sf"/>
</dbReference>
<evidence type="ECO:0000256" key="2">
    <source>
        <dbReference type="ARBA" id="ARBA00012438"/>
    </source>
</evidence>
<sequence>MADELQDALPRVLADPIALEQVLVNLLLNALEASRDHPGADRVTIHARRSGRREVTLTVRDKGPGVPIDQAERIFAPFLTNRHEGLGMGLAISHSLMEAMGGDLRLLPDDGADGATFAARVLAEAPSAGNAMPG</sequence>